<dbReference type="GO" id="GO:0004864">
    <property type="term" value="F:protein phosphatase inhibitor activity"/>
    <property type="evidence" value="ECO:0007669"/>
    <property type="project" value="InterPro"/>
</dbReference>
<dbReference type="Pfam" id="PF04979">
    <property type="entry name" value="IPP-2"/>
    <property type="match status" value="1"/>
</dbReference>
<name>A0A232M5F6_9EURO</name>
<feature type="region of interest" description="Disordered" evidence="1">
    <location>
        <begin position="211"/>
        <end position="232"/>
    </location>
</feature>
<feature type="compositionally biased region" description="Acidic residues" evidence="1">
    <location>
        <begin position="122"/>
        <end position="131"/>
    </location>
</feature>
<proteinExistence type="predicted"/>
<keyword evidence="3" id="KW-1185">Reference proteome</keyword>
<evidence type="ECO:0000313" key="2">
    <source>
        <dbReference type="EMBL" id="OXV11514.1"/>
    </source>
</evidence>
<evidence type="ECO:0008006" key="4">
    <source>
        <dbReference type="Google" id="ProtNLM"/>
    </source>
</evidence>
<evidence type="ECO:0000313" key="3">
    <source>
        <dbReference type="Proteomes" id="UP000243515"/>
    </source>
</evidence>
<dbReference type="PANTHER" id="PTHR12398:SF20">
    <property type="entry name" value="PROTEIN PHOSPHATASE 1 REGULATORY INHIBITOR SUBUNIT 2"/>
    <property type="match status" value="1"/>
</dbReference>
<protein>
    <recommendedName>
        <fullName evidence="4">Glc8 protein</fullName>
    </recommendedName>
</protein>
<feature type="region of interest" description="Disordered" evidence="1">
    <location>
        <begin position="101"/>
        <end position="131"/>
    </location>
</feature>
<dbReference type="Gene3D" id="6.10.250.1050">
    <property type="match status" value="1"/>
</dbReference>
<dbReference type="Proteomes" id="UP000243515">
    <property type="component" value="Unassembled WGS sequence"/>
</dbReference>
<feature type="region of interest" description="Disordered" evidence="1">
    <location>
        <begin position="259"/>
        <end position="289"/>
    </location>
</feature>
<dbReference type="AlphaFoldDB" id="A0A232M5F6"/>
<feature type="compositionally biased region" description="Basic and acidic residues" evidence="1">
    <location>
        <begin position="101"/>
        <end position="112"/>
    </location>
</feature>
<accession>A0A232M5F6</accession>
<feature type="compositionally biased region" description="Low complexity" evidence="1">
    <location>
        <begin position="55"/>
        <end position="74"/>
    </location>
</feature>
<dbReference type="InterPro" id="IPR007062">
    <property type="entry name" value="PPI-2"/>
</dbReference>
<feature type="region of interest" description="Disordered" evidence="1">
    <location>
        <begin position="1"/>
        <end position="85"/>
    </location>
</feature>
<organism evidence="2 3">
    <name type="scientific">Elaphomyces granulatus</name>
    <dbReference type="NCBI Taxonomy" id="519963"/>
    <lineage>
        <taxon>Eukaryota</taxon>
        <taxon>Fungi</taxon>
        <taxon>Dikarya</taxon>
        <taxon>Ascomycota</taxon>
        <taxon>Pezizomycotina</taxon>
        <taxon>Eurotiomycetes</taxon>
        <taxon>Eurotiomycetidae</taxon>
        <taxon>Eurotiales</taxon>
        <taxon>Elaphomycetaceae</taxon>
        <taxon>Elaphomyces</taxon>
    </lineage>
</organism>
<dbReference type="OrthoDB" id="551302at2759"/>
<comment type="caution">
    <text evidence="2">The sequence shown here is derived from an EMBL/GenBank/DDBJ whole genome shotgun (WGS) entry which is preliminary data.</text>
</comment>
<dbReference type="PANTHER" id="PTHR12398">
    <property type="entry name" value="PROTEIN PHOSPHATASE INHIBITOR"/>
    <property type="match status" value="1"/>
</dbReference>
<sequence length="289" mass="32591">MRSSDEVPKRPKGILKNSHSYQILHARTSPDKDNFSPTDPIDNKELTLHNTLQNAGRRNSSSATRRASVSRRLSGSSIGEMEELSPRLQWDEANLYLTEQEKTAEMKIDEPKTPYAPRYNPSDDDDNDEDMEAEYQERILDAQDLVVDELDRVDAASRKLRGVREEDIPGLELGEPETGPFPEDPGETGRIVRERSLSRDSNRSEKHVVVGADSVNGAGDDQGDDGLMTGEEAREKHRLFEERRRKHYEMRNIKNLLGHPEELDAIEDDPPRQPTVPVISGRLQNGSAA</sequence>
<feature type="region of interest" description="Disordered" evidence="1">
    <location>
        <begin position="164"/>
        <end position="190"/>
    </location>
</feature>
<evidence type="ECO:0000256" key="1">
    <source>
        <dbReference type="SAM" id="MobiDB-lite"/>
    </source>
</evidence>
<dbReference type="GO" id="GO:0009966">
    <property type="term" value="P:regulation of signal transduction"/>
    <property type="evidence" value="ECO:0007669"/>
    <property type="project" value="InterPro"/>
</dbReference>
<gene>
    <name evidence="2" type="ORF">Egran_00726</name>
</gene>
<reference evidence="2 3" key="1">
    <citation type="journal article" date="2015" name="Environ. Microbiol.">
        <title>Metagenome sequence of Elaphomyces granulatus from sporocarp tissue reveals Ascomycota ectomycorrhizal fingerprints of genome expansion and a Proteobacteria-rich microbiome.</title>
        <authorList>
            <person name="Quandt C.A."/>
            <person name="Kohler A."/>
            <person name="Hesse C.N."/>
            <person name="Sharpton T.J."/>
            <person name="Martin F."/>
            <person name="Spatafora J.W."/>
        </authorList>
    </citation>
    <scope>NUCLEOTIDE SEQUENCE [LARGE SCALE GENOMIC DNA]</scope>
    <source>
        <strain evidence="2 3">OSC145934</strain>
    </source>
</reference>
<dbReference type="EMBL" id="NPHW01002444">
    <property type="protein sequence ID" value="OXV11514.1"/>
    <property type="molecule type" value="Genomic_DNA"/>
</dbReference>